<reference evidence="4" key="1">
    <citation type="journal article" date="2019" name="Int. J. Syst. Evol. Microbiol.">
        <title>The Global Catalogue of Microorganisms (GCM) 10K type strain sequencing project: providing services to taxonomists for standard genome sequencing and annotation.</title>
        <authorList>
            <consortium name="The Broad Institute Genomics Platform"/>
            <consortium name="The Broad Institute Genome Sequencing Center for Infectious Disease"/>
            <person name="Wu L."/>
            <person name="Ma J."/>
        </authorList>
    </citation>
    <scope>NUCLEOTIDE SEQUENCE [LARGE SCALE GENOMIC DNA]</scope>
    <source>
        <strain evidence="4">KCTC 3950</strain>
    </source>
</reference>
<feature type="domain" description="Peptidase S9 prolyl oligopeptidase catalytic" evidence="2">
    <location>
        <begin position="109"/>
        <end position="279"/>
    </location>
</feature>
<dbReference type="PANTHER" id="PTHR42776">
    <property type="entry name" value="SERINE PEPTIDASE S9 FAMILY MEMBER"/>
    <property type="match status" value="1"/>
</dbReference>
<name>A0ABW5PE06_9BACL</name>
<dbReference type="EC" id="3.4.-.-" evidence="3"/>
<dbReference type="Gene3D" id="3.40.50.1820">
    <property type="entry name" value="alpha/beta hydrolase"/>
    <property type="match status" value="1"/>
</dbReference>
<dbReference type="PANTHER" id="PTHR42776:SF4">
    <property type="entry name" value="ACYLAMINO-ACID-RELEASING ENZYME"/>
    <property type="match status" value="1"/>
</dbReference>
<dbReference type="RefSeq" id="WP_377603610.1">
    <property type="nucleotide sequence ID" value="NZ_JBHUME010000008.1"/>
</dbReference>
<evidence type="ECO:0000313" key="3">
    <source>
        <dbReference type="EMBL" id="MFD2613586.1"/>
    </source>
</evidence>
<organism evidence="3 4">
    <name type="scientific">Paenibacillus gansuensis</name>
    <dbReference type="NCBI Taxonomy" id="306542"/>
    <lineage>
        <taxon>Bacteria</taxon>
        <taxon>Bacillati</taxon>
        <taxon>Bacillota</taxon>
        <taxon>Bacilli</taxon>
        <taxon>Bacillales</taxon>
        <taxon>Paenibacillaceae</taxon>
        <taxon>Paenibacillus</taxon>
    </lineage>
</organism>
<gene>
    <name evidence="3" type="ORF">ACFSUF_14230</name>
</gene>
<protein>
    <submittedName>
        <fullName evidence="3">Alpha/beta hydrolase family protein</fullName>
        <ecNumber evidence="3">3.4.-.-</ecNumber>
    </submittedName>
</protein>
<evidence type="ECO:0000313" key="4">
    <source>
        <dbReference type="Proteomes" id="UP001597541"/>
    </source>
</evidence>
<dbReference type="SUPFAM" id="SSF53474">
    <property type="entry name" value="alpha/beta-Hydrolases"/>
    <property type="match status" value="1"/>
</dbReference>
<dbReference type="Pfam" id="PF00326">
    <property type="entry name" value="Peptidase_S9"/>
    <property type="match status" value="1"/>
</dbReference>
<comment type="caution">
    <text evidence="3">The sequence shown here is derived from an EMBL/GenBank/DDBJ whole genome shotgun (WGS) entry which is preliminary data.</text>
</comment>
<evidence type="ECO:0000256" key="1">
    <source>
        <dbReference type="ARBA" id="ARBA00022801"/>
    </source>
</evidence>
<dbReference type="Proteomes" id="UP001597541">
    <property type="component" value="Unassembled WGS sequence"/>
</dbReference>
<dbReference type="EMBL" id="JBHUME010000008">
    <property type="protein sequence ID" value="MFD2613586.1"/>
    <property type="molecule type" value="Genomic_DNA"/>
</dbReference>
<keyword evidence="1 3" id="KW-0378">Hydrolase</keyword>
<sequence>MIYQLTYLSDTYKVKGYLCLPYGYDFPAAALQASLENYYQTGNLPVTEIAKSRLAEDGMLTDRKWPVLVYCRGGIGKVGAVKTAWLEDFSPHGHLIFAPCYRGNEGGEGRDEFGGADQEDVNSAIRFLRTLPFVDPARISVMGFSRGSINATQTAAGLQQIHKLVLWGGVSDLAVTYEERIDLRRMLKRVLGGTPSRKPEAYASRSPIRLVSRLACPVLVMHGSEDQQVDIGHSLRLYEKLKKEGLPCMFHRYEGYGHHLPAPIHKEAISRMFRWLEQNKKPAEG</sequence>
<dbReference type="InterPro" id="IPR029058">
    <property type="entry name" value="AB_hydrolase_fold"/>
</dbReference>
<dbReference type="GO" id="GO:0016787">
    <property type="term" value="F:hydrolase activity"/>
    <property type="evidence" value="ECO:0007669"/>
    <property type="project" value="UniProtKB-KW"/>
</dbReference>
<dbReference type="InterPro" id="IPR001375">
    <property type="entry name" value="Peptidase_S9_cat"/>
</dbReference>
<proteinExistence type="predicted"/>
<accession>A0ABW5PE06</accession>
<keyword evidence="4" id="KW-1185">Reference proteome</keyword>
<evidence type="ECO:0000259" key="2">
    <source>
        <dbReference type="Pfam" id="PF00326"/>
    </source>
</evidence>